<evidence type="ECO:0008006" key="3">
    <source>
        <dbReference type="Google" id="ProtNLM"/>
    </source>
</evidence>
<dbReference type="RefSeq" id="WP_182836789.1">
    <property type="nucleotide sequence ID" value="NZ_BAAABQ010000078.1"/>
</dbReference>
<gene>
    <name evidence="1" type="ORF">BC739_001695</name>
</gene>
<dbReference type="EMBL" id="JACJID010000001">
    <property type="protein sequence ID" value="MBA8924498.1"/>
    <property type="molecule type" value="Genomic_DNA"/>
</dbReference>
<proteinExistence type="predicted"/>
<dbReference type="InterPro" id="IPR029063">
    <property type="entry name" value="SAM-dependent_MTases_sf"/>
</dbReference>
<organism evidence="1 2">
    <name type="scientific">Kutzneria viridogrisea</name>
    <dbReference type="NCBI Taxonomy" id="47990"/>
    <lineage>
        <taxon>Bacteria</taxon>
        <taxon>Bacillati</taxon>
        <taxon>Actinomycetota</taxon>
        <taxon>Actinomycetes</taxon>
        <taxon>Pseudonocardiales</taxon>
        <taxon>Pseudonocardiaceae</taxon>
        <taxon>Kutzneria</taxon>
    </lineage>
</organism>
<protein>
    <recommendedName>
        <fullName evidence="3">S-adenosyl methyltransferase</fullName>
    </recommendedName>
</protein>
<comment type="caution">
    <text evidence="1">The sequence shown here is derived from an EMBL/GenBank/DDBJ whole genome shotgun (WGS) entry which is preliminary data.</text>
</comment>
<accession>A0ABR6BCA4</accession>
<evidence type="ECO:0000313" key="1">
    <source>
        <dbReference type="EMBL" id="MBA8924498.1"/>
    </source>
</evidence>
<evidence type="ECO:0000313" key="2">
    <source>
        <dbReference type="Proteomes" id="UP000517916"/>
    </source>
</evidence>
<sequence>MYTTPPASPGHLDWAPEAIDPTTPRLAGIHDFLLDGARNTSHDRAAAADVLTVLPEARRLARDLATFQRRAIAYLTRRGVDQFLDLGAGVLTAAPPHVVARRVTPGARVVYVDNDPVVHAHNELVLRDTDNVAPVYADLTEPGTVLAHPRVRDLIDPTRPVGVLLGAADLVPDNIDLGTVIGAYRAAMPAGSAMVLSHLTDDHRRDQVEQAGAVYARTGRGIYPRGRAEIARLLAGWGTDLVSPGLVPPSRWRPEFQEPGMIACLAYVGVAWHWPLLVVAEERSVQSP</sequence>
<name>A0ABR6BCA4_9PSEU</name>
<dbReference type="Proteomes" id="UP000517916">
    <property type="component" value="Unassembled WGS sequence"/>
</dbReference>
<dbReference type="SUPFAM" id="SSF53335">
    <property type="entry name" value="S-adenosyl-L-methionine-dependent methyltransferases"/>
    <property type="match status" value="1"/>
</dbReference>
<dbReference type="Gene3D" id="3.40.50.150">
    <property type="entry name" value="Vaccinia Virus protein VP39"/>
    <property type="match status" value="1"/>
</dbReference>
<keyword evidence="2" id="KW-1185">Reference proteome</keyword>
<dbReference type="InterPro" id="IPR006764">
    <property type="entry name" value="SAM_dep_MeTrfase_SAV2177_type"/>
</dbReference>
<reference evidence="1 2" key="1">
    <citation type="submission" date="2020-08" db="EMBL/GenBank/DDBJ databases">
        <title>Genomic Encyclopedia of Archaeal and Bacterial Type Strains, Phase II (KMG-II): from individual species to whole genera.</title>
        <authorList>
            <person name="Goeker M."/>
        </authorList>
    </citation>
    <scope>NUCLEOTIDE SEQUENCE [LARGE SCALE GENOMIC DNA]</scope>
    <source>
        <strain evidence="1 2">DSM 43850</strain>
    </source>
</reference>
<dbReference type="Pfam" id="PF04672">
    <property type="entry name" value="Methyltransf_19"/>
    <property type="match status" value="1"/>
</dbReference>
<dbReference type="PIRSF" id="PIRSF017393">
    <property type="entry name" value="MTase_SAV2177"/>
    <property type="match status" value="1"/>
</dbReference>